<dbReference type="InterPro" id="IPR000906">
    <property type="entry name" value="ZU5_dom"/>
</dbReference>
<dbReference type="SMART" id="SM00028">
    <property type="entry name" value="TPR"/>
    <property type="match status" value="5"/>
</dbReference>
<dbReference type="Proteomes" id="UP001159405">
    <property type="component" value="Unassembled WGS sequence"/>
</dbReference>
<dbReference type="Pfam" id="PF13424">
    <property type="entry name" value="TPR_12"/>
    <property type="match status" value="2"/>
</dbReference>
<dbReference type="Gene3D" id="3.40.50.2000">
    <property type="entry name" value="Glycogen Phosphorylase B"/>
    <property type="match status" value="2"/>
</dbReference>
<dbReference type="Pfam" id="PF00791">
    <property type="entry name" value="ZU5"/>
    <property type="match status" value="1"/>
</dbReference>
<evidence type="ECO:0000256" key="1">
    <source>
        <dbReference type="ARBA" id="ARBA00022737"/>
    </source>
</evidence>
<dbReference type="EMBL" id="CALNXK010000237">
    <property type="protein sequence ID" value="CAH3178246.1"/>
    <property type="molecule type" value="Genomic_DNA"/>
</dbReference>
<dbReference type="PROSITE" id="PS50005">
    <property type="entry name" value="TPR"/>
    <property type="match status" value="2"/>
</dbReference>
<sequence>MASNMAEGSSELNQLFRDISSKFSPAESEDVVKSSKRIYGEQFKSLGNQDLLSCLDRLCKFGYVSSKKLTLIKEFIATRSNNEHDINKRVEDFETSRPSQPEPEKELHGRIEEFKEITEKLKMKPFVVNLCGSAGVGKTTLAKNICDKWAGKKYVFDLREANDMTAVYLNIMSSLDSCIPVGRLDYMGVVVERIHDLLEKNSEGQPVLLLLDNVEQFTEGKGKEGKNLRTQFVRFLGRILESKDKTGSVNVLLTSRNQLKDSEKFTDYKLHPLEDAFSEKILLPGETSHVDAQERKKLLDICKGVPLLLKGIAAILKQERKSSSELIDVVEMVSLKKAGIPVKSKGGEDTEEKPFNSEEEGIDEEQTSVIREMFLTLPSNTLRVSAVLVSLFHGPFTASTAAKVLDVSVSEAVAQLEGLAINEIIHIANEDAKQLIYNIHPLLRKYAESIKNDVKFFESYTKAERRFYEHFMSKMEKLAGFIESDYVRAVNEFARDRPNYELAIEISLQPQYFSVPGGYHENALFACLFSTMLTGEKQTEVFHSWAEMCRDDGGSGSLFRAQFRCLEARLVSEAQGAQKAFDVLQEASFSLKQVQDQSTESFKLTKGLFRYIEGEVYCQNRDYKSAIESLQSSLDLMEELLKLDTIVARCYNALGNCYYGCNQLEKALELYYKALRMRKELSGSDCHCDMAVFKNQIGTVHEDKGEYDEAVEWYKNALELLIELKCLGHEDEALFRRNLANVYIHQMKYKEAEEESEKAFNIRLKWLGDHPDTVRSLFQLGVIQANLRAFGKALDCFIAAWKMEKSLGVGNHSAVWRRIISGVFDMCDFLRNKHTDKIDQKKFRQDALEFCQHFWEEEKASPQFSFTAYNKEIIDAILYLLGNVKETETEERTLVDQYEKEAVWFYDGLIEATEEYFNGEFDKATDNKVLNEMLRERTALLERLIEFCLRHNERKMLLKHKRGKMTLFKKVLVRSDFVGEEKQKKACLKSVVEQLYEDLGEKGIIKIFRENLLATWQRQWEEGKGAEGSREKLVARERIIKGILKLCAELEMKDLLKRYQKEYLSFLEKLWELHDHEMESSHMKKLLRTMKHLAISIEDHERRKVYKVALQEWEEEKQPTVLPRSTAHLDAREGKEKTKVEAEENVEAVSLEATELTFKEMIIEGSEEDAEAESKEVTENFGEEGSLHMMPAQEVLQVEMKCLLKQPWLVAYEGREETEDEDEEDFPAVAVDATELTCEVVIIEGLEEDFEVVSSEVTEDVGGEVSIHMMPEKKCLLKQPPSDVGKEKNETKVEAEVDVEAVSVETTELASEEVLTERSEKNTKVVSKEVTANFVGEGSLHVMPVLKVGLKSVLEEPPSNVGEEKDDTDEEVEVISEEATELETGNEVISEGSGADVEVASTEVTEQPTRERSQIRINRRSGEEVEAVVILKDTVTKQGAHWNLKQVKAHVIFPPDAVSEERTITVSRWNASVCSPPLNNNEALVSAILELLPDSAQCLDFNKAVRLVISHCAGDLKGFEVVAKKLVDRNRNEWDDISETTDMRSLADTRKLRDPASSNDIPDYFLPVAKFETTQYSTFAVVSRLKSHKFTVTSEGKVLSLPYHPLFNVFIPHDAVQEDKELHIKLQEISHGTFRGKEISASPILRITGSDHDSLQFKKPVTIRLPLPLTEESCEVPDMSSCRVRIWCLASDESDHEEWTDISDGLVTPESLLPTMAIEFSVMHFSGRFSGFWCWFEWCAQPVVWLVREAFSCNARRKGFWLGDESSSEWMYSNDKTEVFLSEDVMKPVKHEIHVCFRDGAYVKVDVLMTSPRAVELRRSIKENDNQLFCELALSLPPSPSEPYESATDGRSASFAGDPLRVTLVGDEWESSKGGLSTLNRELAKHLARQSGVEVTILLPNYTELKKQEADNLNVLLATPEAMPVSDRIMKLSFPPEDLDIDVVIGHGQKLGAPAQIIAKKRKCKRVHVVHTASEELSIFKDGETAIPEGEEKYRTEIELCKEADVVMAIGPKLKEAVSASLRLYGRDEDVINITPGIFWEFAELEQASQEREQFRILVFGRGDSEDFKLKGYDIAAEAVAGLKEKSYILIFVGAPNGKEKELKDEFLKCGISSSQLTVRGFVDSRETLKRFFCEADLAIMPSRTEGFGLTALEALSAGLPILVSENSGIGKAIKTVPFGRAFLVDSDDAEEWGKAISRVRQTPREIRLKEACSLREAYDKKYKWETQCENLVKKMRASFLVHSGSKHFSGVLRRYLSV</sequence>
<feature type="repeat" description="TPR" evidence="3">
    <location>
        <begin position="691"/>
        <end position="724"/>
    </location>
</feature>
<dbReference type="Pfam" id="PF20706">
    <property type="entry name" value="GT4-conflict"/>
    <property type="match status" value="1"/>
</dbReference>
<comment type="caution">
    <text evidence="6">The sequence shown here is derived from an EMBL/GenBank/DDBJ whole genome shotgun (WGS) entry which is preliminary data.</text>
</comment>
<feature type="repeat" description="TPR" evidence="3">
    <location>
        <begin position="648"/>
        <end position="681"/>
    </location>
</feature>
<dbReference type="CDD" id="cd00009">
    <property type="entry name" value="AAA"/>
    <property type="match status" value="1"/>
</dbReference>
<evidence type="ECO:0000313" key="7">
    <source>
        <dbReference type="Proteomes" id="UP001159405"/>
    </source>
</evidence>
<dbReference type="InterPro" id="IPR019734">
    <property type="entry name" value="TPR_rpt"/>
</dbReference>
<evidence type="ECO:0000313" key="6">
    <source>
        <dbReference type="EMBL" id="CAH3178246.1"/>
    </source>
</evidence>
<protein>
    <recommendedName>
        <fullName evidence="5">AAA+ ATPase domain-containing protein</fullName>
    </recommendedName>
</protein>
<keyword evidence="2 3" id="KW-0802">TPR repeat</keyword>
<evidence type="ECO:0000259" key="5">
    <source>
        <dbReference type="SMART" id="SM00382"/>
    </source>
</evidence>
<name>A0ABN8RG75_9CNID</name>
<dbReference type="SUPFAM" id="SSF52540">
    <property type="entry name" value="P-loop containing nucleoside triphosphate hydrolases"/>
    <property type="match status" value="1"/>
</dbReference>
<dbReference type="PANTHER" id="PTHR45641:SF1">
    <property type="entry name" value="AAA+ ATPASE DOMAIN-CONTAINING PROTEIN"/>
    <property type="match status" value="1"/>
</dbReference>
<reference evidence="6 7" key="1">
    <citation type="submission" date="2022-05" db="EMBL/GenBank/DDBJ databases">
        <authorList>
            <consortium name="Genoscope - CEA"/>
            <person name="William W."/>
        </authorList>
    </citation>
    <scope>NUCLEOTIDE SEQUENCE [LARGE SCALE GENOMIC DNA]</scope>
</reference>
<accession>A0ABN8RG75</accession>
<feature type="region of interest" description="Disordered" evidence="4">
    <location>
        <begin position="343"/>
        <end position="363"/>
    </location>
</feature>
<feature type="compositionally biased region" description="Basic and acidic residues" evidence="4">
    <location>
        <begin position="345"/>
        <end position="356"/>
    </location>
</feature>
<dbReference type="InterPro" id="IPR011990">
    <property type="entry name" value="TPR-like_helical_dom_sf"/>
</dbReference>
<organism evidence="6 7">
    <name type="scientific">Porites lobata</name>
    <dbReference type="NCBI Taxonomy" id="104759"/>
    <lineage>
        <taxon>Eukaryota</taxon>
        <taxon>Metazoa</taxon>
        <taxon>Cnidaria</taxon>
        <taxon>Anthozoa</taxon>
        <taxon>Hexacorallia</taxon>
        <taxon>Scleractinia</taxon>
        <taxon>Fungiina</taxon>
        <taxon>Poritidae</taxon>
        <taxon>Porites</taxon>
    </lineage>
</organism>
<dbReference type="Pfam" id="PF00004">
    <property type="entry name" value="AAA"/>
    <property type="match status" value="1"/>
</dbReference>
<keyword evidence="7" id="KW-1185">Reference proteome</keyword>
<evidence type="ECO:0000256" key="2">
    <source>
        <dbReference type="ARBA" id="ARBA00022803"/>
    </source>
</evidence>
<dbReference type="Gene3D" id="1.25.40.10">
    <property type="entry name" value="Tetratricopeptide repeat domain"/>
    <property type="match status" value="2"/>
</dbReference>
<dbReference type="SMART" id="SM00382">
    <property type="entry name" value="AAA"/>
    <property type="match status" value="1"/>
</dbReference>
<feature type="domain" description="AAA+ ATPase" evidence="5">
    <location>
        <begin position="124"/>
        <end position="287"/>
    </location>
</feature>
<dbReference type="PANTHER" id="PTHR45641">
    <property type="entry name" value="TETRATRICOPEPTIDE REPEAT PROTEIN (AFU_ORTHOLOGUE AFUA_6G03870)"/>
    <property type="match status" value="1"/>
</dbReference>
<gene>
    <name evidence="6" type="ORF">PLOB_00020273</name>
</gene>
<dbReference type="Pfam" id="PF13181">
    <property type="entry name" value="TPR_8"/>
    <property type="match status" value="1"/>
</dbReference>
<proteinExistence type="predicted"/>
<keyword evidence="1" id="KW-0677">Repeat</keyword>
<dbReference type="SUPFAM" id="SSF48452">
    <property type="entry name" value="TPR-like"/>
    <property type="match status" value="2"/>
</dbReference>
<dbReference type="SUPFAM" id="SSF53756">
    <property type="entry name" value="UDP-Glycosyltransferase/glycogen phosphorylase"/>
    <property type="match status" value="1"/>
</dbReference>
<dbReference type="InterPro" id="IPR003593">
    <property type="entry name" value="AAA+_ATPase"/>
</dbReference>
<dbReference type="PRINTS" id="PR00364">
    <property type="entry name" value="DISEASERSIST"/>
</dbReference>
<evidence type="ECO:0000256" key="4">
    <source>
        <dbReference type="SAM" id="MobiDB-lite"/>
    </source>
</evidence>
<evidence type="ECO:0000256" key="3">
    <source>
        <dbReference type="PROSITE-ProRule" id="PRU00339"/>
    </source>
</evidence>
<dbReference type="Gene3D" id="2.60.220.30">
    <property type="match status" value="2"/>
</dbReference>
<dbReference type="Gene3D" id="3.40.50.300">
    <property type="entry name" value="P-loop containing nucleotide triphosphate hydrolases"/>
    <property type="match status" value="1"/>
</dbReference>
<dbReference type="InterPro" id="IPR027417">
    <property type="entry name" value="P-loop_NTPase"/>
</dbReference>
<dbReference type="CDD" id="cd03801">
    <property type="entry name" value="GT4_PimA-like"/>
    <property type="match status" value="1"/>
</dbReference>
<dbReference type="InterPro" id="IPR003959">
    <property type="entry name" value="ATPase_AAA_core"/>
</dbReference>